<dbReference type="PANTHER" id="PTHR43991:SF9">
    <property type="entry name" value="DUF2415 DOMAIN-CONTAINING PROTEIN"/>
    <property type="match status" value="1"/>
</dbReference>
<keyword evidence="5" id="KW-1185">Reference proteome</keyword>
<dbReference type="InterPro" id="IPR019417">
    <property type="entry name" value="DUF2415"/>
</dbReference>
<dbReference type="Gene3D" id="2.130.10.10">
    <property type="entry name" value="YVTN repeat-like/Quinoprotein amine dehydrogenase"/>
    <property type="match status" value="1"/>
</dbReference>
<evidence type="ECO:0000313" key="5">
    <source>
        <dbReference type="Proteomes" id="UP000717328"/>
    </source>
</evidence>
<evidence type="ECO:0000259" key="3">
    <source>
        <dbReference type="Pfam" id="PF10313"/>
    </source>
</evidence>
<dbReference type="Proteomes" id="UP000717328">
    <property type="component" value="Unassembled WGS sequence"/>
</dbReference>
<dbReference type="InterPro" id="IPR001680">
    <property type="entry name" value="WD40_rpt"/>
</dbReference>
<dbReference type="Pfam" id="PF10313">
    <property type="entry name" value="DUF2415"/>
    <property type="match status" value="1"/>
</dbReference>
<sequence length="441" mass="47870">SISPDGRTLLSVGDSADVYLHRMAGGSRISFSPIATLKLPAQHAPYMTYASSLTASFSSSFSADGSKFAVASQEGLLAVWDVRSSKPMKVFHADRSRNPVANGGASGWLADEPVDWTGASFKPPGWSVRNVTFGGSGDKEIMTFTEHTSLLHVVDARTFETEQIVPVPTVRERTPPAPPQPQAPQYRQPRASVAPLNRYTASPHPVESISPARNPLYDGRHQSQAHILRALGDTFRIPSPYSPPSSISDSTWRALRMSDPSVNANATSDAVYNDLLIIPPLGDPNIESDVQALLGSHGIRTQTHSTTALDEDDPNTGSTHGDYEYTPRATYLTVNSRRGRGDDDIEVDELESECVSRTPSRSSSPSPMHVSRTMPFVLDAPTAPRASCGGDMQVTYIDDLNIAGTCFDPIGKHVYVATTESVAEWTVRSADKRWWAGSQWM</sequence>
<comment type="caution">
    <text evidence="4">The sequence shown here is derived from an EMBL/GenBank/DDBJ whole genome shotgun (WGS) entry which is preliminary data.</text>
</comment>
<keyword evidence="1" id="KW-0853">WD repeat</keyword>
<gene>
    <name evidence="4" type="ORF">H0H81_010324</name>
</gene>
<reference evidence="4" key="2">
    <citation type="submission" date="2021-10" db="EMBL/GenBank/DDBJ databases">
        <title>Phylogenomics reveals ancestral predisposition of the termite-cultivated fungus Termitomyces towards a domesticated lifestyle.</title>
        <authorList>
            <person name="Auxier B."/>
            <person name="Grum-Grzhimaylo A."/>
            <person name="Cardenas M.E."/>
            <person name="Lodge J.D."/>
            <person name="Laessoe T."/>
            <person name="Pedersen O."/>
            <person name="Smith M.E."/>
            <person name="Kuyper T.W."/>
            <person name="Franco-Molano E.A."/>
            <person name="Baroni T.J."/>
            <person name="Aanen D.K."/>
        </authorList>
    </citation>
    <scope>NUCLEOTIDE SEQUENCE</scope>
    <source>
        <strain evidence="4">D49</strain>
    </source>
</reference>
<dbReference type="InterPro" id="IPR011044">
    <property type="entry name" value="Quino_amine_DH_bsu"/>
</dbReference>
<proteinExistence type="predicted"/>
<dbReference type="OrthoDB" id="64353at2759"/>
<protein>
    <recommendedName>
        <fullName evidence="3">DUF2415 domain-containing protein</fullName>
    </recommendedName>
</protein>
<evidence type="ECO:0000256" key="2">
    <source>
        <dbReference type="SAM" id="MobiDB-lite"/>
    </source>
</evidence>
<dbReference type="PANTHER" id="PTHR43991">
    <property type="entry name" value="WD REPEAT PROTEIN (AFU_ORTHOLOGUE AFUA_8G05640)-RELATED"/>
    <property type="match status" value="1"/>
</dbReference>
<feature type="region of interest" description="Disordered" evidence="2">
    <location>
        <begin position="304"/>
        <end position="323"/>
    </location>
</feature>
<feature type="region of interest" description="Disordered" evidence="2">
    <location>
        <begin position="352"/>
        <end position="371"/>
    </location>
</feature>
<dbReference type="PROSITE" id="PS50082">
    <property type="entry name" value="WD_REPEATS_2"/>
    <property type="match status" value="1"/>
</dbReference>
<feature type="non-terminal residue" evidence="4">
    <location>
        <position position="441"/>
    </location>
</feature>
<feature type="compositionally biased region" description="Low complexity" evidence="2">
    <location>
        <begin position="356"/>
        <end position="371"/>
    </location>
</feature>
<feature type="domain" description="DUF2415" evidence="3">
    <location>
        <begin position="127"/>
        <end position="166"/>
    </location>
</feature>
<reference evidence="4" key="1">
    <citation type="submission" date="2021-02" db="EMBL/GenBank/DDBJ databases">
        <authorList>
            <person name="Nieuwenhuis M."/>
            <person name="Van De Peppel L.J.J."/>
        </authorList>
    </citation>
    <scope>NUCLEOTIDE SEQUENCE</scope>
    <source>
        <strain evidence="4">D49</strain>
    </source>
</reference>
<dbReference type="SUPFAM" id="SSF50969">
    <property type="entry name" value="YVTN repeat-like/Quinoprotein amine dehydrogenase"/>
    <property type="match status" value="1"/>
</dbReference>
<dbReference type="InterPro" id="IPR015943">
    <property type="entry name" value="WD40/YVTN_repeat-like_dom_sf"/>
</dbReference>
<organism evidence="4 5">
    <name type="scientific">Sphagnurus paluster</name>
    <dbReference type="NCBI Taxonomy" id="117069"/>
    <lineage>
        <taxon>Eukaryota</taxon>
        <taxon>Fungi</taxon>
        <taxon>Dikarya</taxon>
        <taxon>Basidiomycota</taxon>
        <taxon>Agaricomycotina</taxon>
        <taxon>Agaricomycetes</taxon>
        <taxon>Agaricomycetidae</taxon>
        <taxon>Agaricales</taxon>
        <taxon>Tricholomatineae</taxon>
        <taxon>Lyophyllaceae</taxon>
        <taxon>Sphagnurus</taxon>
    </lineage>
</organism>
<dbReference type="AlphaFoldDB" id="A0A9P7FRK8"/>
<evidence type="ECO:0000313" key="4">
    <source>
        <dbReference type="EMBL" id="KAG5635719.1"/>
    </source>
</evidence>
<dbReference type="EMBL" id="JABCKI010006035">
    <property type="protein sequence ID" value="KAG5635719.1"/>
    <property type="molecule type" value="Genomic_DNA"/>
</dbReference>
<evidence type="ECO:0000256" key="1">
    <source>
        <dbReference type="PROSITE-ProRule" id="PRU00221"/>
    </source>
</evidence>
<feature type="repeat" description="WD" evidence="1">
    <location>
        <begin position="60"/>
        <end position="90"/>
    </location>
</feature>
<name>A0A9P7FRK8_9AGAR</name>
<accession>A0A9P7FRK8</accession>